<evidence type="ECO:0000313" key="2">
    <source>
        <dbReference type="EMBL" id="SLN77722.1"/>
    </source>
</evidence>
<feature type="transmembrane region" description="Helical" evidence="1">
    <location>
        <begin position="12"/>
        <end position="34"/>
    </location>
</feature>
<keyword evidence="1" id="KW-0472">Membrane</keyword>
<dbReference type="OrthoDB" id="7361160at2"/>
<dbReference type="Pfam" id="PF23858">
    <property type="entry name" value="DUF7220"/>
    <property type="match status" value="1"/>
</dbReference>
<evidence type="ECO:0000256" key="1">
    <source>
        <dbReference type="SAM" id="Phobius"/>
    </source>
</evidence>
<dbReference type="AlphaFoldDB" id="A0A1Y5U173"/>
<organism evidence="2 3">
    <name type="scientific">Roseisalinus antarcticus</name>
    <dbReference type="NCBI Taxonomy" id="254357"/>
    <lineage>
        <taxon>Bacteria</taxon>
        <taxon>Pseudomonadati</taxon>
        <taxon>Pseudomonadota</taxon>
        <taxon>Alphaproteobacteria</taxon>
        <taxon>Rhodobacterales</taxon>
        <taxon>Roseobacteraceae</taxon>
        <taxon>Roseisalinus</taxon>
    </lineage>
</organism>
<keyword evidence="1" id="KW-1133">Transmembrane helix</keyword>
<dbReference type="InterPro" id="IPR055644">
    <property type="entry name" value="DUF7220"/>
</dbReference>
<dbReference type="RefSeq" id="WP_085881156.1">
    <property type="nucleotide sequence ID" value="NZ_FWFZ01000060.1"/>
</dbReference>
<name>A0A1Y5U173_9RHOB</name>
<evidence type="ECO:0008006" key="4">
    <source>
        <dbReference type="Google" id="ProtNLM"/>
    </source>
</evidence>
<dbReference type="EMBL" id="FWFZ01000060">
    <property type="protein sequence ID" value="SLN77722.1"/>
    <property type="molecule type" value="Genomic_DNA"/>
</dbReference>
<accession>A0A1Y5U173</accession>
<feature type="transmembrane region" description="Helical" evidence="1">
    <location>
        <begin position="40"/>
        <end position="60"/>
    </location>
</feature>
<reference evidence="2 3" key="1">
    <citation type="submission" date="2017-03" db="EMBL/GenBank/DDBJ databases">
        <authorList>
            <person name="Afonso C.L."/>
            <person name="Miller P.J."/>
            <person name="Scott M.A."/>
            <person name="Spackman E."/>
            <person name="Goraichik I."/>
            <person name="Dimitrov K.M."/>
            <person name="Suarez D.L."/>
            <person name="Swayne D.E."/>
        </authorList>
    </citation>
    <scope>NUCLEOTIDE SEQUENCE [LARGE SCALE GENOMIC DNA]</scope>
    <source>
        <strain evidence="2 3">CECT 7023</strain>
    </source>
</reference>
<keyword evidence="3" id="KW-1185">Reference proteome</keyword>
<sequence>MSQSRRMSLVEAITNVAVGYGLAVAMQILVFPWFGLYPSLSQNLAIGVLFTGASLIRGYALRRLFERWR</sequence>
<proteinExistence type="predicted"/>
<gene>
    <name evidence="2" type="ORF">ROA7023_04486</name>
</gene>
<protein>
    <recommendedName>
        <fullName evidence="4">GtrA-like protein</fullName>
    </recommendedName>
</protein>
<evidence type="ECO:0000313" key="3">
    <source>
        <dbReference type="Proteomes" id="UP000193900"/>
    </source>
</evidence>
<keyword evidence="1" id="KW-0812">Transmembrane</keyword>
<dbReference type="Proteomes" id="UP000193900">
    <property type="component" value="Unassembled WGS sequence"/>
</dbReference>